<evidence type="ECO:0000313" key="1">
    <source>
        <dbReference type="EMBL" id="MTK22596.1"/>
    </source>
</evidence>
<protein>
    <submittedName>
        <fullName evidence="1">Uncharacterized protein</fullName>
    </submittedName>
</protein>
<dbReference type="AlphaFoldDB" id="A0A173U5H3"/>
<comment type="caution">
    <text evidence="1">The sequence shown here is derived from an EMBL/GenBank/DDBJ whole genome shotgun (WGS) entry which is preliminary data.</text>
</comment>
<proteinExistence type="predicted"/>
<name>A0A173U5H3_9FIRM</name>
<dbReference type="Proteomes" id="UP000487649">
    <property type="component" value="Unassembled WGS sequence"/>
</dbReference>
<dbReference type="OrthoDB" id="2339644at2"/>
<dbReference type="RefSeq" id="WP_006783655.1">
    <property type="nucleotide sequence ID" value="NZ_CABJBH010000002.1"/>
</dbReference>
<reference evidence="1 2" key="1">
    <citation type="journal article" date="2019" name="Nat. Med.">
        <title>A library of human gut bacterial isolates paired with longitudinal multiomics data enables mechanistic microbiome research.</title>
        <authorList>
            <person name="Poyet M."/>
            <person name="Groussin M."/>
            <person name="Gibbons S.M."/>
            <person name="Avila-Pacheco J."/>
            <person name="Jiang X."/>
            <person name="Kearney S.M."/>
            <person name="Perrotta A.R."/>
            <person name="Berdy B."/>
            <person name="Zhao S."/>
            <person name="Lieberman T.D."/>
            <person name="Swanson P.K."/>
            <person name="Smith M."/>
            <person name="Roesemann S."/>
            <person name="Alexander J.E."/>
            <person name="Rich S.A."/>
            <person name="Livny J."/>
            <person name="Vlamakis H."/>
            <person name="Clish C."/>
            <person name="Bullock K."/>
            <person name="Deik A."/>
            <person name="Scott J."/>
            <person name="Pierce K.A."/>
            <person name="Xavier R.J."/>
            <person name="Alm E.J."/>
        </authorList>
    </citation>
    <scope>NUCLEOTIDE SEQUENCE [LARGE SCALE GENOMIC DNA]</scope>
    <source>
        <strain evidence="1 2">BIOML-A198</strain>
    </source>
</reference>
<accession>A0A173U5H3</accession>
<dbReference type="NCBIfam" id="NF038065">
    <property type="entry name" value="Pr6Pr"/>
    <property type="match status" value="1"/>
</dbReference>
<dbReference type="InterPro" id="IPR049713">
    <property type="entry name" value="Pr6Pr-like"/>
</dbReference>
<dbReference type="EMBL" id="WMQE01000044">
    <property type="protein sequence ID" value="MTK22596.1"/>
    <property type="molecule type" value="Genomic_DNA"/>
</dbReference>
<evidence type="ECO:0000313" key="2">
    <source>
        <dbReference type="Proteomes" id="UP000487649"/>
    </source>
</evidence>
<organism evidence="1 2">
    <name type="scientific">Turicibacter sanguinis</name>
    <dbReference type="NCBI Taxonomy" id="154288"/>
    <lineage>
        <taxon>Bacteria</taxon>
        <taxon>Bacillati</taxon>
        <taxon>Bacillota</taxon>
        <taxon>Erysipelotrichia</taxon>
        <taxon>Erysipelotrichales</taxon>
        <taxon>Turicibacteraceae</taxon>
        <taxon>Turicibacter</taxon>
    </lineage>
</organism>
<gene>
    <name evidence="1" type="ORF">GMA92_14395</name>
</gene>
<sequence length="222" mass="26033">MNFKNVWFTLLWRILIIISTAYGIYAGVFLISGETNFKILLYYTMQSNLWCLILYSYIVVKMLYQLRKHQSIQKKICSSWLKGGLTSAILVTFLLYQFIIIPYCLEHGSVHQMFSPSDISVHYLAPFLVFIDFLLFDPKKQYSWYTPFQWLSIPILYFLFVVTCSFIHVPVPEPEHPFLYFFLDIGDIGIKGFSLNMIKLTLLFLSAGYFTVFINDIKIGKK</sequence>
<dbReference type="GeneID" id="60058517"/>